<evidence type="ECO:0000313" key="12">
    <source>
        <dbReference type="Proteomes" id="UP000822476"/>
    </source>
</evidence>
<dbReference type="OrthoDB" id="10013209at2759"/>
<keyword evidence="7" id="KW-0675">Receptor</keyword>
<evidence type="ECO:0000256" key="2">
    <source>
        <dbReference type="ARBA" id="ARBA00022692"/>
    </source>
</evidence>
<name>A0A8S9Z4U8_9TREM</name>
<dbReference type="PANTHER" id="PTHR22722">
    <property type="entry name" value="LOW-DENSITY LIPOPROTEIN RECEPTOR-RELATED PROTEIN 2-RELATED"/>
    <property type="match status" value="1"/>
</dbReference>
<feature type="non-terminal residue" evidence="11">
    <location>
        <position position="1"/>
    </location>
</feature>
<dbReference type="SUPFAM" id="SSF57424">
    <property type="entry name" value="LDL receptor-like module"/>
    <property type="match status" value="2"/>
</dbReference>
<evidence type="ECO:0000256" key="5">
    <source>
        <dbReference type="ARBA" id="ARBA00023136"/>
    </source>
</evidence>
<keyword evidence="12" id="KW-1185">Reference proteome</keyword>
<dbReference type="Gene3D" id="4.10.400.10">
    <property type="entry name" value="Low-density Lipoprotein Receptor"/>
    <property type="match status" value="2"/>
</dbReference>
<dbReference type="Pfam" id="PF00057">
    <property type="entry name" value="Ldl_recept_a"/>
    <property type="match status" value="2"/>
</dbReference>
<feature type="disulfide bond" evidence="9">
    <location>
        <begin position="40"/>
        <end position="58"/>
    </location>
</feature>
<evidence type="ECO:0000256" key="8">
    <source>
        <dbReference type="ARBA" id="ARBA00023180"/>
    </source>
</evidence>
<dbReference type="GO" id="GO:0016324">
    <property type="term" value="C:apical plasma membrane"/>
    <property type="evidence" value="ECO:0007669"/>
    <property type="project" value="TreeGrafter"/>
</dbReference>
<accession>A0A8S9Z4U8</accession>
<evidence type="ECO:0000256" key="3">
    <source>
        <dbReference type="ARBA" id="ARBA00022737"/>
    </source>
</evidence>
<feature type="disulfide bond" evidence="9">
    <location>
        <begin position="2"/>
        <end position="14"/>
    </location>
</feature>
<keyword evidence="3" id="KW-0677">Repeat</keyword>
<comment type="caution">
    <text evidence="9">Lacks conserved residue(s) required for the propagation of feature annotation.</text>
</comment>
<dbReference type="GO" id="GO:0042562">
    <property type="term" value="F:hormone binding"/>
    <property type="evidence" value="ECO:0007669"/>
    <property type="project" value="TreeGrafter"/>
</dbReference>
<dbReference type="AlphaFoldDB" id="A0A8S9Z4U8"/>
<keyword evidence="5 10" id="KW-0472">Membrane</keyword>
<keyword evidence="8" id="KW-0325">Glycoprotein</keyword>
<dbReference type="PROSITE" id="PS01209">
    <property type="entry name" value="LDLRA_1"/>
    <property type="match status" value="1"/>
</dbReference>
<dbReference type="Proteomes" id="UP000822476">
    <property type="component" value="Unassembled WGS sequence"/>
</dbReference>
<dbReference type="GO" id="GO:0006898">
    <property type="term" value="P:receptor-mediated endocytosis"/>
    <property type="evidence" value="ECO:0007669"/>
    <property type="project" value="TreeGrafter"/>
</dbReference>
<dbReference type="PRINTS" id="PR00261">
    <property type="entry name" value="LDLRECEPTOR"/>
</dbReference>
<dbReference type="PANTHER" id="PTHR22722:SF15">
    <property type="entry name" value="LOW-DENSITY LIPOPROTEIN RECEPTOR-RELATED"/>
    <property type="match status" value="1"/>
</dbReference>
<dbReference type="InterPro" id="IPR023415">
    <property type="entry name" value="LDLR_class-A_CS"/>
</dbReference>
<dbReference type="CDD" id="cd00112">
    <property type="entry name" value="LDLa"/>
    <property type="match status" value="1"/>
</dbReference>
<evidence type="ECO:0000256" key="7">
    <source>
        <dbReference type="ARBA" id="ARBA00023170"/>
    </source>
</evidence>
<sequence length="217" mass="24504">NCLAIEWQCVNGQCIKSNLVCDGTPNCDDKSDEHRCYYACANNKTKHVRYLCDGFDDCGDGSDESVCAFLLTGKLSSSIYSSKLTSSTFDHHSKEFQRLSDELCSWVNKQLDKDRSFRRIPHVCQLLDLSKFGMKAVLELGFEKDALSLLDINYMSQKFFVRVESIFLAGSNSGNPSDLMETVEVARVTSTAVMKKMEGLLLPIFVLYYFLYTSLIL</sequence>
<dbReference type="PROSITE" id="PS50068">
    <property type="entry name" value="LDLRA_2"/>
    <property type="match status" value="2"/>
</dbReference>
<keyword evidence="4 10" id="KW-1133">Transmembrane helix</keyword>
<dbReference type="InterPro" id="IPR036055">
    <property type="entry name" value="LDL_receptor-like_sf"/>
</dbReference>
<evidence type="ECO:0000256" key="9">
    <source>
        <dbReference type="PROSITE-ProRule" id="PRU00124"/>
    </source>
</evidence>
<comment type="caution">
    <text evidence="11">The sequence shown here is derived from an EMBL/GenBank/DDBJ whole genome shotgun (WGS) entry which is preliminary data.</text>
</comment>
<feature type="disulfide bond" evidence="9">
    <location>
        <begin position="52"/>
        <end position="67"/>
    </location>
</feature>
<dbReference type="InterPro" id="IPR002172">
    <property type="entry name" value="LDrepeatLR_classA_rpt"/>
</dbReference>
<feature type="disulfide bond" evidence="9">
    <location>
        <begin position="9"/>
        <end position="27"/>
    </location>
</feature>
<dbReference type="GO" id="GO:0043235">
    <property type="term" value="C:receptor complex"/>
    <property type="evidence" value="ECO:0007669"/>
    <property type="project" value="TreeGrafter"/>
</dbReference>
<protein>
    <submittedName>
        <fullName evidence="11">Uncharacterized protein</fullName>
    </submittedName>
</protein>
<gene>
    <name evidence="11" type="ORF">EG68_02066</name>
</gene>
<organism evidence="11 12">
    <name type="scientific">Paragonimus skrjabini miyazakii</name>
    <dbReference type="NCBI Taxonomy" id="59628"/>
    <lineage>
        <taxon>Eukaryota</taxon>
        <taxon>Metazoa</taxon>
        <taxon>Spiralia</taxon>
        <taxon>Lophotrochozoa</taxon>
        <taxon>Platyhelminthes</taxon>
        <taxon>Trematoda</taxon>
        <taxon>Digenea</taxon>
        <taxon>Plagiorchiida</taxon>
        <taxon>Troglotremata</taxon>
        <taxon>Troglotrematidae</taxon>
        <taxon>Paragonimus</taxon>
    </lineage>
</organism>
<keyword evidence="6 9" id="KW-1015">Disulfide bond</keyword>
<feature type="disulfide bond" evidence="9">
    <location>
        <begin position="21"/>
        <end position="36"/>
    </location>
</feature>
<evidence type="ECO:0000256" key="1">
    <source>
        <dbReference type="ARBA" id="ARBA00004167"/>
    </source>
</evidence>
<evidence type="ECO:0000256" key="6">
    <source>
        <dbReference type="ARBA" id="ARBA00023157"/>
    </source>
</evidence>
<dbReference type="EMBL" id="JTDE01000698">
    <property type="protein sequence ID" value="KAF7260556.1"/>
    <property type="molecule type" value="Genomic_DNA"/>
</dbReference>
<proteinExistence type="predicted"/>
<evidence type="ECO:0000256" key="10">
    <source>
        <dbReference type="SAM" id="Phobius"/>
    </source>
</evidence>
<evidence type="ECO:0000313" key="11">
    <source>
        <dbReference type="EMBL" id="KAF7260556.1"/>
    </source>
</evidence>
<feature type="transmembrane region" description="Helical" evidence="10">
    <location>
        <begin position="199"/>
        <end position="216"/>
    </location>
</feature>
<dbReference type="SMART" id="SM00192">
    <property type="entry name" value="LDLa"/>
    <property type="match status" value="2"/>
</dbReference>
<evidence type="ECO:0000256" key="4">
    <source>
        <dbReference type="ARBA" id="ARBA00022989"/>
    </source>
</evidence>
<dbReference type="InterPro" id="IPR051221">
    <property type="entry name" value="LDLR-related"/>
</dbReference>
<comment type="subcellular location">
    <subcellularLocation>
        <location evidence="1">Membrane</location>
        <topology evidence="1">Single-pass membrane protein</topology>
    </subcellularLocation>
</comment>
<reference evidence="11" key="1">
    <citation type="submission" date="2019-07" db="EMBL/GenBank/DDBJ databases">
        <title>Annotation for the trematode Paragonimus miyazaki's.</title>
        <authorList>
            <person name="Choi Y.-J."/>
        </authorList>
    </citation>
    <scope>NUCLEOTIDE SEQUENCE</scope>
    <source>
        <strain evidence="11">Japan</strain>
    </source>
</reference>
<keyword evidence="2 10" id="KW-0812">Transmembrane</keyword>